<proteinExistence type="inferred from homology"/>
<evidence type="ECO:0000256" key="4">
    <source>
        <dbReference type="ARBA" id="ARBA00011160"/>
    </source>
</evidence>
<name>A0ABP3RDN5_9ACTN</name>
<evidence type="ECO:0000256" key="10">
    <source>
        <dbReference type="ARBA" id="ARBA00023136"/>
    </source>
</evidence>
<comment type="subunit">
    <text evidence="4">Forms a membrane-associated complex with FtsE.</text>
</comment>
<dbReference type="NCBIfam" id="NF038346">
    <property type="entry name" value="FtsX_actino"/>
    <property type="match status" value="1"/>
</dbReference>
<dbReference type="InterPro" id="IPR040690">
    <property type="entry name" value="FtsX_ECD"/>
</dbReference>
<evidence type="ECO:0000259" key="15">
    <source>
        <dbReference type="Pfam" id="PF18075"/>
    </source>
</evidence>
<dbReference type="PANTHER" id="PTHR47755:SF1">
    <property type="entry name" value="CELL DIVISION PROTEIN FTSX"/>
    <property type="match status" value="1"/>
</dbReference>
<evidence type="ECO:0000313" key="16">
    <source>
        <dbReference type="EMBL" id="GAA0605527.1"/>
    </source>
</evidence>
<dbReference type="EMBL" id="BAAAHE010000004">
    <property type="protein sequence ID" value="GAA0605527.1"/>
    <property type="molecule type" value="Genomic_DNA"/>
</dbReference>
<feature type="transmembrane region" description="Helical" evidence="13">
    <location>
        <begin position="222"/>
        <end position="253"/>
    </location>
</feature>
<evidence type="ECO:0000256" key="11">
    <source>
        <dbReference type="ARBA" id="ARBA00023306"/>
    </source>
</evidence>
<reference evidence="17" key="1">
    <citation type="journal article" date="2019" name="Int. J. Syst. Evol. Microbiol.">
        <title>The Global Catalogue of Microorganisms (GCM) 10K type strain sequencing project: providing services to taxonomists for standard genome sequencing and annotation.</title>
        <authorList>
            <consortium name="The Broad Institute Genomics Platform"/>
            <consortium name="The Broad Institute Genome Sequencing Center for Infectious Disease"/>
            <person name="Wu L."/>
            <person name="Ma J."/>
        </authorList>
    </citation>
    <scope>NUCLEOTIDE SEQUENCE [LARGE SCALE GENOMIC DNA]</scope>
    <source>
        <strain evidence="17">JCM 10671</strain>
    </source>
</reference>
<evidence type="ECO:0000256" key="2">
    <source>
        <dbReference type="ARBA" id="ARBA00004651"/>
    </source>
</evidence>
<dbReference type="InterPro" id="IPR003838">
    <property type="entry name" value="ABC3_permease_C"/>
</dbReference>
<evidence type="ECO:0000259" key="14">
    <source>
        <dbReference type="Pfam" id="PF02687"/>
    </source>
</evidence>
<evidence type="ECO:0000256" key="1">
    <source>
        <dbReference type="ARBA" id="ARBA00003552"/>
    </source>
</evidence>
<dbReference type="Proteomes" id="UP001500957">
    <property type="component" value="Unassembled WGS sequence"/>
</dbReference>
<dbReference type="RefSeq" id="WP_344601079.1">
    <property type="nucleotide sequence ID" value="NZ_BAAAHE010000004.1"/>
</dbReference>
<evidence type="ECO:0000256" key="13">
    <source>
        <dbReference type="SAM" id="Phobius"/>
    </source>
</evidence>
<keyword evidence="10 12" id="KW-0472">Membrane</keyword>
<dbReference type="InterPro" id="IPR004513">
    <property type="entry name" value="FtsX"/>
</dbReference>
<evidence type="ECO:0000256" key="12">
    <source>
        <dbReference type="PIRNR" id="PIRNR003097"/>
    </source>
</evidence>
<dbReference type="Pfam" id="PF18075">
    <property type="entry name" value="FtsX_ECD"/>
    <property type="match status" value="1"/>
</dbReference>
<evidence type="ECO:0000256" key="9">
    <source>
        <dbReference type="ARBA" id="ARBA00022989"/>
    </source>
</evidence>
<comment type="subcellular location">
    <subcellularLocation>
        <location evidence="2">Cell membrane</location>
        <topology evidence="2">Multi-pass membrane protein</topology>
    </subcellularLocation>
</comment>
<evidence type="ECO:0000256" key="6">
    <source>
        <dbReference type="ARBA" id="ARBA00022475"/>
    </source>
</evidence>
<keyword evidence="8 13" id="KW-0812">Transmembrane</keyword>
<feature type="transmembrane region" description="Helical" evidence="13">
    <location>
        <begin position="273"/>
        <end position="297"/>
    </location>
</feature>
<comment type="similarity">
    <text evidence="3 12">Belongs to the ABC-4 integral membrane protein family. FtsX subfamily.</text>
</comment>
<gene>
    <name evidence="16" type="primary">ftsX</name>
    <name evidence="16" type="ORF">GCM10009547_04300</name>
</gene>
<feature type="transmembrane region" description="Helical" evidence="13">
    <location>
        <begin position="21"/>
        <end position="40"/>
    </location>
</feature>
<sequence length="303" mass="33429">MRVSFVTQEITTGLKRNLTMTIAVVITTAVSLALFGLAMLTGKQVDTMKDYWYDKVEVTLFLCLPTDTNAASCKSGAATEEQKQAISADLNKLKPLVEDVYFETKPEAYERFKERFSGSAIAENITPDALPESYRVKLSDPTKYDIIFSAFNGRPGVYQVQDQRTVLEPFFRVLRAISIGALLLAGIILGAALLLIINTIRLSAYSRRRETGIMRLVGASNFYIRLPFILEGAIAGAVGAVLATILVVAAKWAGVDHYLEPNFQFTSFIGWDAVFTTIPWLFLFGVGGSALVSAVTLRRYLRV</sequence>
<accession>A0ABP3RDN5</accession>
<protein>
    <recommendedName>
        <fullName evidence="5 12">Cell division protein FtsX</fullName>
    </recommendedName>
</protein>
<feature type="domain" description="ABC3 transporter permease C-terminal" evidence="14">
    <location>
        <begin position="183"/>
        <end position="301"/>
    </location>
</feature>
<keyword evidence="17" id="KW-1185">Reference proteome</keyword>
<organism evidence="16 17">
    <name type="scientific">Sporichthya brevicatena</name>
    <dbReference type="NCBI Taxonomy" id="171442"/>
    <lineage>
        <taxon>Bacteria</taxon>
        <taxon>Bacillati</taxon>
        <taxon>Actinomycetota</taxon>
        <taxon>Actinomycetes</taxon>
        <taxon>Sporichthyales</taxon>
        <taxon>Sporichthyaceae</taxon>
        <taxon>Sporichthya</taxon>
    </lineage>
</organism>
<dbReference type="PANTHER" id="PTHR47755">
    <property type="entry name" value="CELL DIVISION PROTEIN FTSX"/>
    <property type="match status" value="1"/>
</dbReference>
<evidence type="ECO:0000313" key="17">
    <source>
        <dbReference type="Proteomes" id="UP001500957"/>
    </source>
</evidence>
<dbReference type="PIRSF" id="PIRSF003097">
    <property type="entry name" value="FtsX"/>
    <property type="match status" value="1"/>
</dbReference>
<dbReference type="Pfam" id="PF02687">
    <property type="entry name" value="FtsX"/>
    <property type="match status" value="1"/>
</dbReference>
<feature type="domain" description="FtsX extracellular" evidence="15">
    <location>
        <begin position="56"/>
        <end position="160"/>
    </location>
</feature>
<keyword evidence="6 12" id="KW-1003">Cell membrane</keyword>
<evidence type="ECO:0000256" key="7">
    <source>
        <dbReference type="ARBA" id="ARBA00022618"/>
    </source>
</evidence>
<evidence type="ECO:0000256" key="5">
    <source>
        <dbReference type="ARBA" id="ARBA00021907"/>
    </source>
</evidence>
<keyword evidence="7 12" id="KW-0132">Cell division</keyword>
<comment type="caution">
    <text evidence="16">The sequence shown here is derived from an EMBL/GenBank/DDBJ whole genome shotgun (WGS) entry which is preliminary data.</text>
</comment>
<evidence type="ECO:0000256" key="3">
    <source>
        <dbReference type="ARBA" id="ARBA00007379"/>
    </source>
</evidence>
<dbReference type="InterPro" id="IPR047929">
    <property type="entry name" value="FtsX_actino"/>
</dbReference>
<evidence type="ECO:0000256" key="8">
    <source>
        <dbReference type="ARBA" id="ARBA00022692"/>
    </source>
</evidence>
<dbReference type="Gene3D" id="3.30.70.3040">
    <property type="match status" value="1"/>
</dbReference>
<keyword evidence="11 12" id="KW-0131">Cell cycle</keyword>
<feature type="transmembrane region" description="Helical" evidence="13">
    <location>
        <begin position="176"/>
        <end position="201"/>
    </location>
</feature>
<comment type="function">
    <text evidence="1">Part of the ABC transporter FtsEX involved in cellular division.</text>
</comment>
<keyword evidence="9 13" id="KW-1133">Transmembrane helix</keyword>